<accession>A0A8W8LX17</accession>
<dbReference type="Proteomes" id="UP000005408">
    <property type="component" value="Unassembled WGS sequence"/>
</dbReference>
<protein>
    <recommendedName>
        <fullName evidence="6">Cadherin-like and PC-esterase domain-containing protein 1</fullName>
    </recommendedName>
</protein>
<dbReference type="Gene3D" id="3.30.470.20">
    <property type="entry name" value="ATP-grasp fold, B domain"/>
    <property type="match status" value="1"/>
</dbReference>
<dbReference type="Pfam" id="PF12733">
    <property type="entry name" value="Cadherin-like"/>
    <property type="match status" value="1"/>
</dbReference>
<dbReference type="Pfam" id="PF24536">
    <property type="entry name" value="NXPE4_C"/>
    <property type="match status" value="1"/>
</dbReference>
<name>A0A8W8LX17_MAGGI</name>
<proteinExistence type="predicted"/>
<dbReference type="EnsemblMetazoa" id="G30513.1">
    <property type="protein sequence ID" value="G30513.1:cds"/>
    <property type="gene ID" value="G30513"/>
</dbReference>
<evidence type="ECO:0008006" key="6">
    <source>
        <dbReference type="Google" id="ProtNLM"/>
    </source>
</evidence>
<dbReference type="OMA" id="HRYTVVI"/>
<keyword evidence="1" id="KW-0472">Membrane</keyword>
<evidence type="ECO:0000313" key="4">
    <source>
        <dbReference type="EnsemblMetazoa" id="G30513.1:cds"/>
    </source>
</evidence>
<evidence type="ECO:0000259" key="3">
    <source>
        <dbReference type="Pfam" id="PF24536"/>
    </source>
</evidence>
<feature type="transmembrane region" description="Helical" evidence="1">
    <location>
        <begin position="12"/>
        <end position="32"/>
    </location>
</feature>
<keyword evidence="1" id="KW-1133">Transmembrane helix</keyword>
<organism evidence="4 5">
    <name type="scientific">Magallana gigas</name>
    <name type="common">Pacific oyster</name>
    <name type="synonym">Crassostrea gigas</name>
    <dbReference type="NCBI Taxonomy" id="29159"/>
    <lineage>
        <taxon>Eukaryota</taxon>
        <taxon>Metazoa</taxon>
        <taxon>Spiralia</taxon>
        <taxon>Lophotrochozoa</taxon>
        <taxon>Mollusca</taxon>
        <taxon>Bivalvia</taxon>
        <taxon>Autobranchia</taxon>
        <taxon>Pteriomorphia</taxon>
        <taxon>Ostreida</taxon>
        <taxon>Ostreoidea</taxon>
        <taxon>Ostreidae</taxon>
        <taxon>Magallana</taxon>
    </lineage>
</organism>
<feature type="domain" description="NXPE C-terminal" evidence="3">
    <location>
        <begin position="749"/>
        <end position="877"/>
    </location>
</feature>
<dbReference type="InterPro" id="IPR057106">
    <property type="entry name" value="NXPE4_C"/>
</dbReference>
<dbReference type="PANTHER" id="PTHR14776:SF1">
    <property type="entry name" value="CADHERIN-LIKE AND PC-ESTERASE DOMAIN-CONTAINING PROTEIN 1"/>
    <property type="match status" value="1"/>
</dbReference>
<evidence type="ECO:0000259" key="2">
    <source>
        <dbReference type="Pfam" id="PF12733"/>
    </source>
</evidence>
<feature type="domain" description="Cadherin-like beta-sandwich-like" evidence="2">
    <location>
        <begin position="580"/>
        <end position="665"/>
    </location>
</feature>
<dbReference type="InterPro" id="IPR025883">
    <property type="entry name" value="Cadherin-like_domain"/>
</dbReference>
<dbReference type="OrthoDB" id="2016263at2759"/>
<keyword evidence="5" id="KW-1185">Reference proteome</keyword>
<sequence>MAQLTSILGVKDFFLLLLMIGFFSLLLTYHIGLNLPRSPEGHEVIKNEHPLKFHQNWFSSEDSFNQKHKDGNKQQHLSDATQKLSLLDQIFKLEERILSVSRLPALIQNKGGKDNSTGILEELLQHLDYSIVSQNGNELNIEKFSMIWNVKGNNSTQILAKDLQKTNRILKLQKIILEPSFLCNVQKTRNAFSKGKVGDRTLCSVSPHLNKQTDLPFKRERDFVSLHKDGNITIQNQQIPQKNTETTSVLWAVSPGVLEVDGAPLLVRLSLLVTSLLPLRAYLHSSCQVYRVNQKGQSLRQDLTSLWHVRQSIQQNFGETTMRGWWSQLRTGLMSALLTAELDVWQSRAGNSCSCRRCFQSLDLDVVFTNEFHPIIVKVGPSEPARMTKEFMEDMVKLTSYKDPVYDEVMKAVGNIQPQKMHCKSQLSPCLTDSDLIYLLDTRREAMAPVEFLQLYPSINEEYDHLMDHFLHLHFTDHNSPTDATTQQASCHITPEVHTMIAETERIHQQVIKGEQLSLRTIQHKPMFMSRRLDAEFSEDSLVNKEGSTILSADKLQKNCSLVPYDLPLLSVISITPASIQLTPEFDPGRTMYRAQVEYDTIVFSINATTAHCDTTARFHTADGEERVMNYTLGLGENQIRVHVVTTAVPEPQIINTYIILIRRRERGITNFRPSLRVCQLTQDCELRYSSSRSCGLQAVRQFRSWRIYQKHNSQLPICQQSDYQEASWFVPCEDCKNPSSCHWKTAIWQPKFCQTTHLDDYDIRACFKGRKVLFIGDSTNRGIMHYILEKINGSLSEWDKTHNLKLYKSINGNQTDLSFSYYPQFWLPTNHRPAFDKAIFQLIKWTRPLSDDNRTVLVVGGVHWLAGQHLDLIIKALKRENLTHIKLIAKGLGSGFHQRVIGVHYLPDSEIQNLVQRERDIERHGTQLGFQFVSTFNMTMARFKDFLQGKCACHFHKLSEVKNDGYDKTMYHVQGEVNEIYSQMVINSICRS</sequence>
<reference evidence="4" key="1">
    <citation type="submission" date="2022-08" db="UniProtKB">
        <authorList>
            <consortium name="EnsemblMetazoa"/>
        </authorList>
    </citation>
    <scope>IDENTIFICATION</scope>
    <source>
        <strain evidence="4">05x7-T-G4-1.051#20</strain>
    </source>
</reference>
<dbReference type="AlphaFoldDB" id="A0A8W8LX17"/>
<evidence type="ECO:0000256" key="1">
    <source>
        <dbReference type="SAM" id="Phobius"/>
    </source>
</evidence>
<dbReference type="PANTHER" id="PTHR14776">
    <property type="entry name" value="CADHERIN-LIKE AND PC-ESTERASE DOMAIN-CONTAINING PROTEIN 1"/>
    <property type="match status" value="1"/>
</dbReference>
<evidence type="ECO:0000313" key="5">
    <source>
        <dbReference type="Proteomes" id="UP000005408"/>
    </source>
</evidence>
<keyword evidence="1" id="KW-0812">Transmembrane</keyword>